<feature type="non-terminal residue" evidence="2">
    <location>
        <position position="1"/>
    </location>
</feature>
<dbReference type="EMBL" id="FOIF01000089">
    <property type="protein sequence ID" value="SET22271.1"/>
    <property type="molecule type" value="Genomic_DNA"/>
</dbReference>
<evidence type="ECO:0000313" key="3">
    <source>
        <dbReference type="Proteomes" id="UP000243819"/>
    </source>
</evidence>
<dbReference type="Proteomes" id="UP000243819">
    <property type="component" value="Unassembled WGS sequence"/>
</dbReference>
<dbReference type="STRING" id="1120990.SAMN03080614_10891"/>
<sequence>VGNKPEERQEIYSALKNGDQNHFKKIISKLLAETTSEVEKKKIKNFKRYVLNNWQAITIYKEEGCYGGGTEGHISHVLSSRLSSRPMGWSREGLRAMAELRAYLSSGGRITLKHLKPEAKKSYSLEKNMVLKIKNTFTKTREQLNNVPILSKGKVIPMFKCLKDIHNGTSNL</sequence>
<gene>
    <name evidence="2" type="ORF">SAMN03080614_10891</name>
</gene>
<name>A0A1I0CRJ5_9FIRM</name>
<dbReference type="AlphaFoldDB" id="A0A1I0CRJ5"/>
<dbReference type="RefSeq" id="WP_177159811.1">
    <property type="nucleotide sequence ID" value="NZ_FOIF01000089.1"/>
</dbReference>
<evidence type="ECO:0000313" key="2">
    <source>
        <dbReference type="EMBL" id="SET22271.1"/>
    </source>
</evidence>
<dbReference type="Pfam" id="PF06782">
    <property type="entry name" value="UPF0236"/>
    <property type="match status" value="1"/>
</dbReference>
<evidence type="ECO:0000256" key="1">
    <source>
        <dbReference type="ARBA" id="ARBA00006539"/>
    </source>
</evidence>
<protein>
    <recommendedName>
        <fullName evidence="4">ISLre2 family transposase</fullName>
    </recommendedName>
</protein>
<keyword evidence="3" id="KW-1185">Reference proteome</keyword>
<dbReference type="InterPro" id="IPR009620">
    <property type="entry name" value="UPF0236"/>
</dbReference>
<proteinExistence type="inferred from homology"/>
<reference evidence="3" key="1">
    <citation type="submission" date="2016-10" db="EMBL/GenBank/DDBJ databases">
        <authorList>
            <person name="Varghese N."/>
            <person name="Submissions S."/>
        </authorList>
    </citation>
    <scope>NUCLEOTIDE SEQUENCE [LARGE SCALE GENOMIC DNA]</scope>
    <source>
        <strain evidence="3">DSM 13577</strain>
    </source>
</reference>
<evidence type="ECO:0008006" key="4">
    <source>
        <dbReference type="Google" id="ProtNLM"/>
    </source>
</evidence>
<organism evidence="2 3">
    <name type="scientific">Anaerobranca gottschalkii DSM 13577</name>
    <dbReference type="NCBI Taxonomy" id="1120990"/>
    <lineage>
        <taxon>Bacteria</taxon>
        <taxon>Bacillati</taxon>
        <taxon>Bacillota</taxon>
        <taxon>Clostridia</taxon>
        <taxon>Eubacteriales</taxon>
        <taxon>Proteinivoracaceae</taxon>
        <taxon>Anaerobranca</taxon>
    </lineage>
</organism>
<accession>A0A1I0CRJ5</accession>
<comment type="similarity">
    <text evidence="1">Belongs to the UPF0236 family.</text>
</comment>